<dbReference type="InterPro" id="IPR032466">
    <property type="entry name" value="Metal_Hydrolase"/>
</dbReference>
<dbReference type="Gene3D" id="3.20.20.140">
    <property type="entry name" value="Metal-dependent hydrolases"/>
    <property type="match status" value="1"/>
</dbReference>
<dbReference type="Pfam" id="PF01244">
    <property type="entry name" value="Peptidase_M19"/>
    <property type="match status" value="1"/>
</dbReference>
<dbReference type="Proteomes" id="UP001597046">
    <property type="component" value="Unassembled WGS sequence"/>
</dbReference>
<dbReference type="PROSITE" id="PS51365">
    <property type="entry name" value="RENAL_DIPEPTIDASE_2"/>
    <property type="match status" value="1"/>
</dbReference>
<comment type="caution">
    <text evidence="1">The sequence shown here is derived from an EMBL/GenBank/DDBJ whole genome shotgun (WGS) entry which is preliminary data.</text>
</comment>
<dbReference type="SUPFAM" id="SSF51556">
    <property type="entry name" value="Metallo-dependent hydrolases"/>
    <property type="match status" value="1"/>
</dbReference>
<dbReference type="EMBL" id="JBHTKH010000001">
    <property type="protein sequence ID" value="MFD1052725.1"/>
    <property type="molecule type" value="Genomic_DNA"/>
</dbReference>
<organism evidence="1 2">
    <name type="scientific">Terrabacter terrigena</name>
    <dbReference type="NCBI Taxonomy" id="574718"/>
    <lineage>
        <taxon>Bacteria</taxon>
        <taxon>Bacillati</taxon>
        <taxon>Actinomycetota</taxon>
        <taxon>Actinomycetes</taxon>
        <taxon>Micrococcales</taxon>
        <taxon>Intrasporangiaceae</taxon>
        <taxon>Terrabacter</taxon>
    </lineage>
</organism>
<evidence type="ECO:0000313" key="1">
    <source>
        <dbReference type="EMBL" id="MFD1052725.1"/>
    </source>
</evidence>
<dbReference type="RefSeq" id="WP_386049915.1">
    <property type="nucleotide sequence ID" value="NZ_JBHTKH010000001.1"/>
</dbReference>
<dbReference type="PANTHER" id="PTHR10443:SF12">
    <property type="entry name" value="DIPEPTIDASE"/>
    <property type="match status" value="1"/>
</dbReference>
<proteinExistence type="predicted"/>
<accession>A0ABW3MQ70</accession>
<dbReference type="InterPro" id="IPR008257">
    <property type="entry name" value="Pept_M19"/>
</dbReference>
<keyword evidence="2" id="KW-1185">Reference proteome</keyword>
<protein>
    <submittedName>
        <fullName evidence="1">Dipeptidase</fullName>
    </submittedName>
</protein>
<name>A0ABW3MQ70_9MICO</name>
<dbReference type="CDD" id="cd01301">
    <property type="entry name" value="rDP_like"/>
    <property type="match status" value="1"/>
</dbReference>
<evidence type="ECO:0000313" key="2">
    <source>
        <dbReference type="Proteomes" id="UP001597046"/>
    </source>
</evidence>
<dbReference type="PANTHER" id="PTHR10443">
    <property type="entry name" value="MICROSOMAL DIPEPTIDASE"/>
    <property type="match status" value="1"/>
</dbReference>
<sequence length="413" mass="43887">MADMLGTAQPGSTDPADPAAPARALLARHPLVDGHNDLPWEAREQTRYDFDALDIGGRVATTQTDLPRLADGGVGGQFWSVFVPSTLQGDSAVTATLEQVDAVHRMIGTYADRLALARTADEVDRAVESGRIASLLGAEGGHSIGCSLGTLRLLHVLGVRYLTLTHNDNTPWADSATDVPVVGGLSEFGREVVREMNRLGMMVDLSHVAATTMRAALATTAAPVIFSHSSALALCDTPRNVPDDVLAALAANGGTCMVTFVPEFVSPDTAAWRVEAAEAAAEVGVDAKDWEAFGRFSAGWQQQHPKPDATIEQVVAHVEHVREVAGIDHVGIGGDYDGTDTFPVGLEDVSGYPRLVAALLERSWSEDDVAKLVRGNTLRVMRDVEAVARDLQTTRGPSLRTFDELDGPPTATV</sequence>
<gene>
    <name evidence="1" type="ORF">ACFQ2V_00285</name>
</gene>
<reference evidence="2" key="1">
    <citation type="journal article" date="2019" name="Int. J. Syst. Evol. Microbiol.">
        <title>The Global Catalogue of Microorganisms (GCM) 10K type strain sequencing project: providing services to taxonomists for standard genome sequencing and annotation.</title>
        <authorList>
            <consortium name="The Broad Institute Genomics Platform"/>
            <consortium name="The Broad Institute Genome Sequencing Center for Infectious Disease"/>
            <person name="Wu L."/>
            <person name="Ma J."/>
        </authorList>
    </citation>
    <scope>NUCLEOTIDE SEQUENCE [LARGE SCALE GENOMIC DNA]</scope>
    <source>
        <strain evidence="2">CCUG 57508</strain>
    </source>
</reference>